<reference evidence="1" key="1">
    <citation type="submission" date="2022-08" db="EMBL/GenBank/DDBJ databases">
        <authorList>
            <consortium name="DOE Joint Genome Institute"/>
            <person name="Min B."/>
            <person name="Riley R."/>
            <person name="Sierra-Patev S."/>
            <person name="Naranjo-Ortiz M."/>
            <person name="Looney B."/>
            <person name="Konkel Z."/>
            <person name="Slot J.C."/>
            <person name="Sakamoto Y."/>
            <person name="Steenwyk J.L."/>
            <person name="Rokas A."/>
            <person name="Carro J."/>
            <person name="Camarero S."/>
            <person name="Ferreira P."/>
            <person name="Molpeceres G."/>
            <person name="Ruiz-Duenas F.J."/>
            <person name="Serrano A."/>
            <person name="Henrissat B."/>
            <person name="Drula E."/>
            <person name="Hughes K.W."/>
            <person name="Mata J.L."/>
            <person name="Ishikawa N.K."/>
            <person name="Vargas-Isla R."/>
            <person name="Ushijima S."/>
            <person name="Smith C.A."/>
            <person name="Ahrendt S."/>
            <person name="Andreopoulos W."/>
            <person name="He G."/>
            <person name="Labutti K."/>
            <person name="Lipzen A."/>
            <person name="Ng V."/>
            <person name="Sandor L."/>
            <person name="Barry K."/>
            <person name="Martinez A.T."/>
            <person name="Xiao Y."/>
            <person name="Gibbons J.G."/>
            <person name="Terashima K."/>
            <person name="Hibbett D.S."/>
            <person name="Grigoriev I.V."/>
        </authorList>
    </citation>
    <scope>NUCLEOTIDE SEQUENCE</scope>
    <source>
        <strain evidence="1">Sp2 HRB7682 ss15</strain>
    </source>
</reference>
<dbReference type="EMBL" id="JANVFS010000041">
    <property type="protein sequence ID" value="KAJ4467431.1"/>
    <property type="molecule type" value="Genomic_DNA"/>
</dbReference>
<evidence type="ECO:0000313" key="1">
    <source>
        <dbReference type="EMBL" id="KAJ4467431.1"/>
    </source>
</evidence>
<dbReference type="AlphaFoldDB" id="A0A9W8ZW98"/>
<dbReference type="Proteomes" id="UP001150238">
    <property type="component" value="Unassembled WGS sequence"/>
</dbReference>
<organism evidence="1 2">
    <name type="scientific">Lentinula lateritia</name>
    <dbReference type="NCBI Taxonomy" id="40482"/>
    <lineage>
        <taxon>Eukaryota</taxon>
        <taxon>Fungi</taxon>
        <taxon>Dikarya</taxon>
        <taxon>Basidiomycota</taxon>
        <taxon>Agaricomycotina</taxon>
        <taxon>Agaricomycetes</taxon>
        <taxon>Agaricomycetidae</taxon>
        <taxon>Agaricales</taxon>
        <taxon>Marasmiineae</taxon>
        <taxon>Omphalotaceae</taxon>
        <taxon>Lentinula</taxon>
    </lineage>
</organism>
<gene>
    <name evidence="1" type="ORF">C8J55DRAFT_492711</name>
</gene>
<comment type="caution">
    <text evidence="1">The sequence shown here is derived from an EMBL/GenBank/DDBJ whole genome shotgun (WGS) entry which is preliminary data.</text>
</comment>
<proteinExistence type="predicted"/>
<sequence length="139" mass="15498">MLSPSAFGYAIVTDPIRTGKESYYECGSFELRDRDIRQIQSTHDERYDDSETVLLSPAVYLYFTKLASSRGIEGGIFVTGLKKEFGLTVEEPLPSSFQQLLLAKKDQRSAISNILRFEGAAGLTISHDRGVHSTKMAKE</sequence>
<protein>
    <submittedName>
        <fullName evidence="1">Uncharacterized protein</fullName>
    </submittedName>
</protein>
<accession>A0A9W8ZW98</accession>
<evidence type="ECO:0000313" key="2">
    <source>
        <dbReference type="Proteomes" id="UP001150238"/>
    </source>
</evidence>
<name>A0A9W8ZW98_9AGAR</name>
<reference evidence="1" key="2">
    <citation type="journal article" date="2023" name="Proc. Natl. Acad. Sci. U.S.A.">
        <title>A global phylogenomic analysis of the shiitake genus Lentinula.</title>
        <authorList>
            <person name="Sierra-Patev S."/>
            <person name="Min B."/>
            <person name="Naranjo-Ortiz M."/>
            <person name="Looney B."/>
            <person name="Konkel Z."/>
            <person name="Slot J.C."/>
            <person name="Sakamoto Y."/>
            <person name="Steenwyk J.L."/>
            <person name="Rokas A."/>
            <person name="Carro J."/>
            <person name="Camarero S."/>
            <person name="Ferreira P."/>
            <person name="Molpeceres G."/>
            <person name="Ruiz-Duenas F.J."/>
            <person name="Serrano A."/>
            <person name="Henrissat B."/>
            <person name="Drula E."/>
            <person name="Hughes K.W."/>
            <person name="Mata J.L."/>
            <person name="Ishikawa N.K."/>
            <person name="Vargas-Isla R."/>
            <person name="Ushijima S."/>
            <person name="Smith C.A."/>
            <person name="Donoghue J."/>
            <person name="Ahrendt S."/>
            <person name="Andreopoulos W."/>
            <person name="He G."/>
            <person name="LaButti K."/>
            <person name="Lipzen A."/>
            <person name="Ng V."/>
            <person name="Riley R."/>
            <person name="Sandor L."/>
            <person name="Barry K."/>
            <person name="Martinez A.T."/>
            <person name="Xiao Y."/>
            <person name="Gibbons J.G."/>
            <person name="Terashima K."/>
            <person name="Grigoriev I.V."/>
            <person name="Hibbett D."/>
        </authorList>
    </citation>
    <scope>NUCLEOTIDE SEQUENCE</scope>
    <source>
        <strain evidence="1">Sp2 HRB7682 ss15</strain>
    </source>
</reference>